<dbReference type="EMBL" id="HBUF01120910">
    <property type="protein sequence ID" value="CAG6642117.1"/>
    <property type="molecule type" value="Transcribed_RNA"/>
</dbReference>
<reference evidence="2" key="1">
    <citation type="submission" date="2021-05" db="EMBL/GenBank/DDBJ databases">
        <authorList>
            <person name="Alioto T."/>
            <person name="Alioto T."/>
            <person name="Gomez Garrido J."/>
        </authorList>
    </citation>
    <scope>NUCLEOTIDE SEQUENCE</scope>
</reference>
<name>A0A8D8R4A8_9HEMI</name>
<protein>
    <submittedName>
        <fullName evidence="2">Uncharacterized protein</fullName>
    </submittedName>
</protein>
<feature type="region of interest" description="Disordered" evidence="1">
    <location>
        <begin position="76"/>
        <end position="104"/>
    </location>
</feature>
<accession>A0A8D8R4A8</accession>
<feature type="compositionally biased region" description="Basic and acidic residues" evidence="1">
    <location>
        <begin position="87"/>
        <end position="100"/>
    </location>
</feature>
<evidence type="ECO:0000313" key="2">
    <source>
        <dbReference type="EMBL" id="CAG6642117.1"/>
    </source>
</evidence>
<organism evidence="2">
    <name type="scientific">Cacopsylla melanoneura</name>
    <dbReference type="NCBI Taxonomy" id="428564"/>
    <lineage>
        <taxon>Eukaryota</taxon>
        <taxon>Metazoa</taxon>
        <taxon>Ecdysozoa</taxon>
        <taxon>Arthropoda</taxon>
        <taxon>Hexapoda</taxon>
        <taxon>Insecta</taxon>
        <taxon>Pterygota</taxon>
        <taxon>Neoptera</taxon>
        <taxon>Paraneoptera</taxon>
        <taxon>Hemiptera</taxon>
        <taxon>Sternorrhyncha</taxon>
        <taxon>Psylloidea</taxon>
        <taxon>Psyllidae</taxon>
        <taxon>Psyllinae</taxon>
        <taxon>Cacopsylla</taxon>
    </lineage>
</organism>
<proteinExistence type="predicted"/>
<sequence>MKGNLTLSTQNLYSILSTYTPNGFFHIYDIHKVKYLTTFVKRHFSVLYLPLSLPFLSFPIPLSGHSNLIPFSFFPSLSFSSSKTTKNRSERERRNREREVGKKHKESIKILYAWSATKEYKTCTGKEESL</sequence>
<evidence type="ECO:0000256" key="1">
    <source>
        <dbReference type="SAM" id="MobiDB-lite"/>
    </source>
</evidence>
<dbReference type="AlphaFoldDB" id="A0A8D8R4A8"/>